<proteinExistence type="predicted"/>
<evidence type="ECO:0000313" key="2">
    <source>
        <dbReference type="Proteomes" id="UP001179363"/>
    </source>
</evidence>
<sequence>MKSFLIKISMFLMFLSLIAIGIFLLADGNSDSYYTNFTSSKQSSLILGTSKAAQGLQPAVINGVLNRSDVNNFAFTVAHSPYGPVYLKAIKKKIDTNTKDGIFIVTVDPYSVSGRHKDANDVGLFRENDKFLATVSSVTSNPNFEYLYQEYSYPYIYILTKKCDYIDDDFLHPDGWNEVNISMKQKDFEVRNKSKIKSYKKLLKVYKFSDKRYEYFEKTISFLKDYGDVYIVRLPVSTPFLEMENSVYKEFDNKITSTSSKFNVPYLDMTKDDKEYEYTDGNHLYKTSGVEVSTLIAKWIFNHKNFK</sequence>
<name>A0ABS9EMC7_9FLAO</name>
<gene>
    <name evidence="1" type="ORF">L1I30_13305</name>
</gene>
<keyword evidence="2" id="KW-1185">Reference proteome</keyword>
<comment type="caution">
    <text evidence="1">The sequence shown here is derived from an EMBL/GenBank/DDBJ whole genome shotgun (WGS) entry which is preliminary data.</text>
</comment>
<dbReference type="RefSeq" id="WP_236134791.1">
    <property type="nucleotide sequence ID" value="NZ_JAKGTH010000011.1"/>
</dbReference>
<accession>A0ABS9EMC7</accession>
<dbReference type="EMBL" id="JAKGTH010000011">
    <property type="protein sequence ID" value="MCF4102648.1"/>
    <property type="molecule type" value="Genomic_DNA"/>
</dbReference>
<protein>
    <submittedName>
        <fullName evidence="1">Uncharacterized protein</fullName>
    </submittedName>
</protein>
<organism evidence="1 2">
    <name type="scientific">Gillisia lutea</name>
    <dbReference type="NCBI Taxonomy" id="2909668"/>
    <lineage>
        <taxon>Bacteria</taxon>
        <taxon>Pseudomonadati</taxon>
        <taxon>Bacteroidota</taxon>
        <taxon>Flavobacteriia</taxon>
        <taxon>Flavobacteriales</taxon>
        <taxon>Flavobacteriaceae</taxon>
        <taxon>Gillisia</taxon>
    </lineage>
</organism>
<dbReference type="Proteomes" id="UP001179363">
    <property type="component" value="Unassembled WGS sequence"/>
</dbReference>
<reference evidence="1" key="1">
    <citation type="submission" date="2022-01" db="EMBL/GenBank/DDBJ databases">
        <title>Gillisia lutea sp. nov., isolated from marine plastic residues from the Malvarosa beach (Valencia, Spain).</title>
        <authorList>
            <person name="Vidal-Verdu A."/>
            <person name="Molina-Menor E."/>
            <person name="Satari L."/>
            <person name="Pascual J."/>
            <person name="Pereto J."/>
            <person name="Porcar M."/>
        </authorList>
    </citation>
    <scope>NUCLEOTIDE SEQUENCE</scope>
    <source>
        <strain evidence="1">M10.2A</strain>
    </source>
</reference>
<evidence type="ECO:0000313" key="1">
    <source>
        <dbReference type="EMBL" id="MCF4102648.1"/>
    </source>
</evidence>